<organism evidence="2 3">
    <name type="scientific">Mycetocola lacteus</name>
    <dbReference type="NCBI Taxonomy" id="76637"/>
    <lineage>
        <taxon>Bacteria</taxon>
        <taxon>Bacillati</taxon>
        <taxon>Actinomycetota</taxon>
        <taxon>Actinomycetes</taxon>
        <taxon>Micrococcales</taxon>
        <taxon>Microbacteriaceae</taxon>
        <taxon>Mycetocola</taxon>
    </lineage>
</organism>
<keyword evidence="3" id="KW-1185">Reference proteome</keyword>
<dbReference type="RefSeq" id="WP_121687324.1">
    <property type="nucleotide sequence ID" value="NZ_RCUY01000002.1"/>
</dbReference>
<comment type="caution">
    <text evidence="2">The sequence shown here is derived from an EMBL/GenBank/DDBJ whole genome shotgun (WGS) entry which is preliminary data.</text>
</comment>
<evidence type="ECO:0000259" key="1">
    <source>
        <dbReference type="Pfam" id="PF07179"/>
    </source>
</evidence>
<dbReference type="NCBIfam" id="NF042914">
    <property type="entry name" value="SAV915_dom"/>
    <property type="match status" value="1"/>
</dbReference>
<evidence type="ECO:0000313" key="3">
    <source>
        <dbReference type="Proteomes" id="UP000269438"/>
    </source>
</evidence>
<gene>
    <name evidence="2" type="ORF">D9V34_02210</name>
</gene>
<dbReference type="InterPro" id="IPR009839">
    <property type="entry name" value="SseB_N"/>
</dbReference>
<reference evidence="2 3" key="1">
    <citation type="submission" date="2018-10" db="EMBL/GenBank/DDBJ databases">
        <authorList>
            <person name="Li J."/>
        </authorList>
    </citation>
    <scope>NUCLEOTIDE SEQUENCE [LARGE SCALE GENOMIC DNA]</scope>
    <source>
        <strain evidence="2 3">JCM 11654</strain>
    </source>
</reference>
<dbReference type="Proteomes" id="UP000269438">
    <property type="component" value="Unassembled WGS sequence"/>
</dbReference>
<evidence type="ECO:0000313" key="2">
    <source>
        <dbReference type="EMBL" id="RLP83653.1"/>
    </source>
</evidence>
<protein>
    <recommendedName>
        <fullName evidence="1">SseB protein N-terminal domain-containing protein</fullName>
    </recommendedName>
</protein>
<proteinExistence type="predicted"/>
<feature type="domain" description="SseB protein N-terminal" evidence="1">
    <location>
        <begin position="13"/>
        <end position="73"/>
    </location>
</feature>
<accession>A0A3L7AT09</accession>
<sequence length="92" mass="9918">MNEQGVIIPPVLYLPVHRATETTEEPRVIVGTTRSGKRALFAFTALDRLVQHCGARASWIVLPTDALALLQKESGFSVLILDQPVPGITGAP</sequence>
<dbReference type="EMBL" id="RCUY01000002">
    <property type="protein sequence ID" value="RLP83653.1"/>
    <property type="molecule type" value="Genomic_DNA"/>
</dbReference>
<dbReference type="AlphaFoldDB" id="A0A3L7AT09"/>
<name>A0A3L7AT09_9MICO</name>
<dbReference type="InterPro" id="IPR049975">
    <property type="entry name" value="SAV_915-like_dom"/>
</dbReference>
<dbReference type="Pfam" id="PF07179">
    <property type="entry name" value="SseB"/>
    <property type="match status" value="1"/>
</dbReference>
<dbReference type="OrthoDB" id="3256619at2"/>